<keyword evidence="8" id="KW-1185">Reference proteome</keyword>
<evidence type="ECO:0000256" key="4">
    <source>
        <dbReference type="ARBA" id="ARBA00023136"/>
    </source>
</evidence>
<feature type="signal peptide" evidence="6">
    <location>
        <begin position="1"/>
        <end position="18"/>
    </location>
</feature>
<evidence type="ECO:0000313" key="7">
    <source>
        <dbReference type="EMBL" id="MBZ2197948.1"/>
    </source>
</evidence>
<dbReference type="PANTHER" id="PTHR30168">
    <property type="entry name" value="PUTATIVE MEMBRANE PROTEIN YPFJ"/>
    <property type="match status" value="1"/>
</dbReference>
<keyword evidence="6" id="KW-0732">Signal</keyword>
<dbReference type="PANTHER" id="PTHR30168:SF0">
    <property type="entry name" value="INNER MEMBRANE PROTEIN"/>
    <property type="match status" value="1"/>
</dbReference>
<feature type="region of interest" description="Disordered" evidence="5">
    <location>
        <begin position="25"/>
        <end position="70"/>
    </location>
</feature>
<evidence type="ECO:0000256" key="5">
    <source>
        <dbReference type="SAM" id="MobiDB-lite"/>
    </source>
</evidence>
<dbReference type="EMBL" id="JAGSHT010000016">
    <property type="protein sequence ID" value="MBZ2197948.1"/>
    <property type="molecule type" value="Genomic_DNA"/>
</dbReference>
<comment type="subcellular location">
    <subcellularLocation>
        <location evidence="1">Membrane</location>
        <topology evidence="1">Single-pass membrane protein</topology>
    </subcellularLocation>
</comment>
<gene>
    <name evidence="7" type="ORF">KCQ71_17440</name>
</gene>
<evidence type="ECO:0000256" key="6">
    <source>
        <dbReference type="SAM" id="SignalP"/>
    </source>
</evidence>
<keyword evidence="2" id="KW-0812">Transmembrane</keyword>
<dbReference type="Pfam" id="PF04228">
    <property type="entry name" value="Zn_peptidase"/>
    <property type="match status" value="1"/>
</dbReference>
<feature type="compositionally biased region" description="Low complexity" evidence="5">
    <location>
        <begin position="25"/>
        <end position="59"/>
    </location>
</feature>
<sequence length="361" mass="38726">MGGGFALFLFVAFLGAVAADTDPDPTAAPTPIVTDPTPTTEPSTTEPPTTETTPVSTSPYEIPPTHGDDPQLDALWDECAAGDPLACDQLYEQAPEGSGYQTFGADCGGRQPDGTQWCVDFEGVGALEFADLGTLPLLTTSTGVAGPGCDLAPMGYDTASIRANWTSAVECLGDRWEETLTGLEIPYRDPGLVIVESASNAESPCGQNYAGAPAFYCGSNETIYLLMDNMNVDDGWPMEAYLETVAHEFGHHVQHLSGILAAEWEHRFEVGPDTSEGELSARRTELQASCFGGMWLGSQNYYGVLFAGDLGFNYYLEWWTFYGDPIHGSEASIEDWLSAGYFSNRTPNCNTFAASPGEVSY</sequence>
<dbReference type="Proteomes" id="UP000826651">
    <property type="component" value="Unassembled WGS sequence"/>
</dbReference>
<reference evidence="7 8" key="1">
    <citation type="submission" date="2021-04" db="EMBL/GenBank/DDBJ databases">
        <title>Ruania sp. nov., isolated from sandy soil of mangrove forest.</title>
        <authorList>
            <person name="Ge X."/>
            <person name="Huang R."/>
            <person name="Liu W."/>
        </authorList>
    </citation>
    <scope>NUCLEOTIDE SEQUENCE [LARGE SCALE GENOMIC DNA]</scope>
    <source>
        <strain evidence="7 8">N2-46</strain>
    </source>
</reference>
<dbReference type="InterPro" id="IPR007343">
    <property type="entry name" value="Uncharacterised_pept_Zn_put"/>
</dbReference>
<dbReference type="RefSeq" id="WP_223408258.1">
    <property type="nucleotide sequence ID" value="NZ_JAGSHT010000016.1"/>
</dbReference>
<keyword evidence="3" id="KW-1133">Transmembrane helix</keyword>
<name>A0ABS7SFB5_9MICO</name>
<evidence type="ECO:0000256" key="1">
    <source>
        <dbReference type="ARBA" id="ARBA00004167"/>
    </source>
</evidence>
<evidence type="ECO:0000256" key="3">
    <source>
        <dbReference type="ARBA" id="ARBA00022989"/>
    </source>
</evidence>
<keyword evidence="4" id="KW-0472">Membrane</keyword>
<protein>
    <submittedName>
        <fullName evidence="7">Neutral zinc metallopeptidase</fullName>
    </submittedName>
</protein>
<evidence type="ECO:0000313" key="8">
    <source>
        <dbReference type="Proteomes" id="UP000826651"/>
    </source>
</evidence>
<proteinExistence type="predicted"/>
<comment type="caution">
    <text evidence="7">The sequence shown here is derived from an EMBL/GenBank/DDBJ whole genome shotgun (WGS) entry which is preliminary data.</text>
</comment>
<accession>A0ABS7SFB5</accession>
<evidence type="ECO:0000256" key="2">
    <source>
        <dbReference type="ARBA" id="ARBA00022692"/>
    </source>
</evidence>
<organism evidence="7 8">
    <name type="scientific">Occultella gossypii</name>
    <dbReference type="NCBI Taxonomy" id="2800820"/>
    <lineage>
        <taxon>Bacteria</taxon>
        <taxon>Bacillati</taxon>
        <taxon>Actinomycetota</taxon>
        <taxon>Actinomycetes</taxon>
        <taxon>Micrococcales</taxon>
        <taxon>Ruaniaceae</taxon>
        <taxon>Occultella</taxon>
    </lineage>
</organism>
<feature type="chain" id="PRO_5046544939" evidence="6">
    <location>
        <begin position="19"/>
        <end position="361"/>
    </location>
</feature>